<proteinExistence type="predicted"/>
<evidence type="ECO:0000313" key="2">
    <source>
        <dbReference type="Proteomes" id="UP000799755"/>
    </source>
</evidence>
<dbReference type="EMBL" id="MU003511">
    <property type="protein sequence ID" value="KAF2469519.1"/>
    <property type="molecule type" value="Genomic_DNA"/>
</dbReference>
<organism evidence="1 2">
    <name type="scientific">Lindgomyces ingoldianus</name>
    <dbReference type="NCBI Taxonomy" id="673940"/>
    <lineage>
        <taxon>Eukaryota</taxon>
        <taxon>Fungi</taxon>
        <taxon>Dikarya</taxon>
        <taxon>Ascomycota</taxon>
        <taxon>Pezizomycotina</taxon>
        <taxon>Dothideomycetes</taxon>
        <taxon>Pleosporomycetidae</taxon>
        <taxon>Pleosporales</taxon>
        <taxon>Lindgomycetaceae</taxon>
        <taxon>Lindgomyces</taxon>
    </lineage>
</organism>
<accession>A0ACB6QR66</accession>
<dbReference type="Proteomes" id="UP000799755">
    <property type="component" value="Unassembled WGS sequence"/>
</dbReference>
<sequence>MNGTNGAGQNGIHTVNGTSRKEASPCAIFGHDIALPAPTKETNGYGIAPPTTRGGINGNHVASEPSTKETNSKVFTPMAICGMACRLPGNISSPYDLWKFLAEGGDARSEVPLNRWNASAYYSATKKPGSSRTKHGYFLDERIDLGALDTSAFPMGRTELERLDPQQRLLLEVAHECLEDSGETGWQGSDIGVYVGCFGQDWYDVLNREGLKSNAYQILGSHDFMVSERISHELDLRGPSLTIRTACSSSMIGLNEACMAIAKGDCKAAIVGGTSLFLSPSTVTSLSDHGVFSPDGSSNTFSAKANGFARGEAIVAIYIKSLDEALRDGNSIRAVISGIATNFDGKTANMSMPSALAQEAAIRRAYQVAGIQDSEVWKTGLFECHGTGTAAGDPIETRAIANVFGAHGLYLSSIKPNLGHSEGAAGVSAILKAVLALEHRTIPPSIKAWPVNPKIPFESGKLALAKECIPWPAGRYERVSVNSFGIGGANAHAIIDSASSYGIVPVPAHNGAHDVPSDLPHLFVYSAYSSKPLERMARNIERYLDATSESFVDIAYTLARRRQHLPHRSFVVSAKDKPGEAPPALTQEVVIAHTVVMVFTGQGAQWPQMGRDLIRSNRIFAKVVEDIDVELQRLGATWTVYDELRKTSRTTRVNEAEFSQPLCTAIQIALVEALASVGIKPAAVVGHSSGEVAAAYAAGALTLREAIAVSYHRGIISKKQTKKGAMAAVSLSWTEAHNYLLPGVVVACENSHSGVTLSGDVDQLELVVSNIKKARPGVPTTTLKVERAYHSHHMVEVGEPYCEAMVASGVVGSQHSVPFFSSVTGQCLSSDVKQPQLGPRYWQKNLESPVRFKSAVVEILKESDISNPVFLEVGPHAALADPIRQILANESQKVPHVPTLTRRKGGTESFLTSIGKLWTLHVNVDFAALMPHGLTLSGLPCYPWDHQKSHWYEPRVSREWRLGGHPYHDLLGRKLPESTDLEPLWRNLVYLQNVPWISDHRIDSDIVFPFAAFVAMAAEAVRQISESQDTVEMRNVTVSNALPISEELPTEIVTSFRRSRLTDSLDSDWWDFTITSHNGHIWTRHCTGQVRSGSDTLSNEVSSTPVPDTFTLPRKVDGRSWYEAVQRKRLRYGPHFMSLEDTTSSAVAPSRASARLRNNWHGDEANYHLHPVIVDAFFQLLSVASHNGLVHTYRRQVPTSIEHLTISRCQSEDLQVYLEGNLDHEGGASGQGLCIAGSKVVSRFSGVRMTLFEGADPTAKNDFPLTARAQWVPHADFWNIETQFKPVSANSSEMMVLENLARSAILFSQQALSLSVKSDLPHLQKYGAWLSEQPTTSPENGKDLANSIQLIAQGLESTPLSYTAKAIATICSNIDSILSGERDIYGILTTDDVLEKLLEYMSEYDRSEFFHNLAHFKPNLRILELGAGSGAATAKILPYLRHEKGQTLFSRYVVTDASMGLVNAAKERFKSVTNLEFACLNIEKDLADQDFEDEEFDLIISASFLHTATNVAKSLSNVRKLLSPKGRLLMQELATGQTWAKFILGTLPSWWSGDGDGGQDGPFMSREMWIQKLNSVGFTRADFVENLGQSTVIVAHPERGEVQSRKITLLYEQESIETVNVSRELEERGYAIDRCTMSDSPIAGQDIIALMDLDTPYLWDLTTTNLEAFQNFVKDLQGSGVLWVTRPCQAGVKDPRFAPIIGLSRTMRSELAASFATCETEELTSTANINALVNVVSNFRDRRHDGVLGPEFEYAISDGTVLVNRFFPFDLPAEIQDIESTQLQEAELTTSKAGQLGTLHWSAREPVAPQNDEVEVEVHVTGLNFRDILVAMGILTLAETHFGYEAAGVVRKLGPNATKFSVGDRVVLMGRNTFATTVTQSELLCEKLPDSVSLLDGAGSPLCFTTAIYGLVDMGRLEEGQSVLIHSAAGGVGIAAIQVAKMLKATIYATVGSVEKRKYLTKFFGIPKENIFDSRSTTFVADLMRQTGGRGVDAALNSLSGELLHQTWKCVAKWGTMVEIGKRDLLGSAKLDMKQFADSRNYCCIDMDQMTQERPKVIDRLLRRLMEHFRQGTLQPIPLAHVSPASEIPETFKLMQQSKHIGKMVVELRNSQGELLVSDVQALQKRPVALDSSAAYILVGGLGGLGQSISRYMVQQGAKNLIFLSRSADRNDPRYRDFIHELEEMGSTVQCVKGNAARLADVERAIDGALAPVKGILNMTIALADEAFLRMSIEEWNTSVEPKIKGTWNILEATKSRGLEIDFLVLISSLSGIVGQTGQANYSSANTFLDAFSQYSTSQGLPCTAITSGVMEGIGVMSGSIDLLKKLQGSGWRLNNEAELIEIVDSAIQLTVAKRTIEKKRTPATTSIQEVDKTRFIFGLCPTVPLSSPDSYTNLRADVRMAVYHNSKRQSAKSAASEDALRTLLTIAKKDPSVLESSESVTTLALDIGKKLCSLLLLPDDNLSPSMKTGEMGLDSMVAVEMCAWWKLTLGLEMSMLEMVSMGTLEALGHRAADDLIRLYT</sequence>
<name>A0ACB6QR66_9PLEO</name>
<reference evidence="1" key="1">
    <citation type="journal article" date="2020" name="Stud. Mycol.">
        <title>101 Dothideomycetes genomes: a test case for predicting lifestyles and emergence of pathogens.</title>
        <authorList>
            <person name="Haridas S."/>
            <person name="Albert R."/>
            <person name="Binder M."/>
            <person name="Bloem J."/>
            <person name="Labutti K."/>
            <person name="Salamov A."/>
            <person name="Andreopoulos B."/>
            <person name="Baker S."/>
            <person name="Barry K."/>
            <person name="Bills G."/>
            <person name="Bluhm B."/>
            <person name="Cannon C."/>
            <person name="Castanera R."/>
            <person name="Culley D."/>
            <person name="Daum C."/>
            <person name="Ezra D."/>
            <person name="Gonzalez J."/>
            <person name="Henrissat B."/>
            <person name="Kuo A."/>
            <person name="Liang C."/>
            <person name="Lipzen A."/>
            <person name="Lutzoni F."/>
            <person name="Magnuson J."/>
            <person name="Mondo S."/>
            <person name="Nolan M."/>
            <person name="Ohm R."/>
            <person name="Pangilinan J."/>
            <person name="Park H.-J."/>
            <person name="Ramirez L."/>
            <person name="Alfaro M."/>
            <person name="Sun H."/>
            <person name="Tritt A."/>
            <person name="Yoshinaga Y."/>
            <person name="Zwiers L.-H."/>
            <person name="Turgeon B."/>
            <person name="Goodwin S."/>
            <person name="Spatafora J."/>
            <person name="Crous P."/>
            <person name="Grigoriev I."/>
        </authorList>
    </citation>
    <scope>NUCLEOTIDE SEQUENCE</scope>
    <source>
        <strain evidence="1">ATCC 200398</strain>
    </source>
</reference>
<comment type="caution">
    <text evidence="1">The sequence shown here is derived from an EMBL/GenBank/DDBJ whole genome shotgun (WGS) entry which is preliminary data.</text>
</comment>
<gene>
    <name evidence="1" type="ORF">BDR25DRAFT_263382</name>
</gene>
<keyword evidence="2" id="KW-1185">Reference proteome</keyword>
<evidence type="ECO:0000313" key="1">
    <source>
        <dbReference type="EMBL" id="KAF2469519.1"/>
    </source>
</evidence>
<protein>
    <submittedName>
        <fullName evidence="1">Uncharacterized protein</fullName>
    </submittedName>
</protein>